<dbReference type="PROSITE" id="PS50979">
    <property type="entry name" value="BC"/>
    <property type="match status" value="1"/>
</dbReference>
<keyword evidence="7" id="KW-0670">Pyruvate</keyword>
<dbReference type="PANTHER" id="PTHR43778">
    <property type="entry name" value="PYRUVATE CARBOXYLASE"/>
    <property type="match status" value="1"/>
</dbReference>
<dbReference type="PROSITE" id="PS50991">
    <property type="entry name" value="PYR_CT"/>
    <property type="match status" value="1"/>
</dbReference>
<evidence type="ECO:0000313" key="8">
    <source>
        <dbReference type="Proteomes" id="UP001597083"/>
    </source>
</evidence>
<evidence type="ECO:0000259" key="6">
    <source>
        <dbReference type="PROSITE" id="PS50991"/>
    </source>
</evidence>
<evidence type="ECO:0000256" key="2">
    <source>
        <dbReference type="ARBA" id="ARBA00022741"/>
    </source>
</evidence>
<dbReference type="PANTHER" id="PTHR43778:SF2">
    <property type="entry name" value="PYRUVATE CARBOXYLASE, MITOCHONDRIAL"/>
    <property type="match status" value="1"/>
</dbReference>
<dbReference type="InterPro" id="IPR055268">
    <property type="entry name" value="PCB-like"/>
</dbReference>
<dbReference type="Pfam" id="PF00682">
    <property type="entry name" value="HMGL-like"/>
    <property type="match status" value="1"/>
</dbReference>
<dbReference type="SUPFAM" id="SSF51246">
    <property type="entry name" value="Rudiment single hybrid motif"/>
    <property type="match status" value="1"/>
</dbReference>
<dbReference type="CDD" id="cd07937">
    <property type="entry name" value="DRE_TIM_PC_TC_5S"/>
    <property type="match status" value="1"/>
</dbReference>
<comment type="caution">
    <text evidence="7">The sequence shown here is derived from an EMBL/GenBank/DDBJ whole genome shotgun (WGS) entry which is preliminary data.</text>
</comment>
<evidence type="ECO:0000256" key="3">
    <source>
        <dbReference type="ARBA" id="ARBA00022840"/>
    </source>
</evidence>
<dbReference type="EC" id="6.4.1.1" evidence="7"/>
<keyword evidence="8" id="KW-1185">Reference proteome</keyword>
<evidence type="ECO:0000256" key="4">
    <source>
        <dbReference type="SAM" id="MobiDB-lite"/>
    </source>
</evidence>
<dbReference type="Proteomes" id="UP001597083">
    <property type="component" value="Unassembled WGS sequence"/>
</dbReference>
<feature type="domain" description="Pyruvate carboxyltransferase" evidence="6">
    <location>
        <begin position="145"/>
        <end position="377"/>
    </location>
</feature>
<dbReference type="InterPro" id="IPR013785">
    <property type="entry name" value="Aldolase_TIM"/>
</dbReference>
<proteinExistence type="predicted"/>
<feature type="domain" description="Biotin carboxylation" evidence="5">
    <location>
        <begin position="1"/>
        <end position="69"/>
    </location>
</feature>
<organism evidence="7 8">
    <name type="scientific">Actinomadura adrarensis</name>
    <dbReference type="NCBI Taxonomy" id="1819600"/>
    <lineage>
        <taxon>Bacteria</taxon>
        <taxon>Bacillati</taxon>
        <taxon>Actinomycetota</taxon>
        <taxon>Actinomycetes</taxon>
        <taxon>Streptosporangiales</taxon>
        <taxon>Thermomonosporaceae</taxon>
        <taxon>Actinomadura</taxon>
    </lineage>
</organism>
<evidence type="ECO:0000313" key="7">
    <source>
        <dbReference type="EMBL" id="MFD0855370.1"/>
    </source>
</evidence>
<dbReference type="SMART" id="SM00878">
    <property type="entry name" value="Biotin_carb_C"/>
    <property type="match status" value="1"/>
</dbReference>
<dbReference type="Gene3D" id="3.30.470.20">
    <property type="entry name" value="ATP-grasp fold, B domain"/>
    <property type="match status" value="1"/>
</dbReference>
<dbReference type="InterPro" id="IPR000891">
    <property type="entry name" value="PYR_CT"/>
</dbReference>
<evidence type="ECO:0000259" key="5">
    <source>
        <dbReference type="PROSITE" id="PS50979"/>
    </source>
</evidence>
<dbReference type="Pfam" id="PF02785">
    <property type="entry name" value="Biotin_carb_C"/>
    <property type="match status" value="1"/>
</dbReference>
<gene>
    <name evidence="7" type="ORF">ACFQ07_24225</name>
</gene>
<feature type="region of interest" description="Disordered" evidence="4">
    <location>
        <begin position="94"/>
        <end position="116"/>
    </location>
</feature>
<protein>
    <submittedName>
        <fullName evidence="7">Pyruvate carboxylase</fullName>
        <ecNumber evidence="7">6.4.1.1</ecNumber>
    </submittedName>
</protein>
<feature type="non-terminal residue" evidence="7">
    <location>
        <position position="377"/>
    </location>
</feature>
<dbReference type="InterPro" id="IPR011054">
    <property type="entry name" value="Rudment_hybrid_motif"/>
</dbReference>
<feature type="non-terminal residue" evidence="7">
    <location>
        <position position="1"/>
    </location>
</feature>
<dbReference type="SUPFAM" id="SSF51569">
    <property type="entry name" value="Aldolase"/>
    <property type="match status" value="1"/>
</dbReference>
<dbReference type="InterPro" id="IPR011764">
    <property type="entry name" value="Biotin_carboxylation_dom"/>
</dbReference>
<name>A0ABW3CM73_9ACTN</name>
<dbReference type="Gene3D" id="3.20.20.70">
    <property type="entry name" value="Aldolase class I"/>
    <property type="match status" value="1"/>
</dbReference>
<reference evidence="8" key="1">
    <citation type="journal article" date="2019" name="Int. J. Syst. Evol. Microbiol.">
        <title>The Global Catalogue of Microorganisms (GCM) 10K type strain sequencing project: providing services to taxonomists for standard genome sequencing and annotation.</title>
        <authorList>
            <consortium name="The Broad Institute Genomics Platform"/>
            <consortium name="The Broad Institute Genome Sequencing Center for Infectious Disease"/>
            <person name="Wu L."/>
            <person name="Ma J."/>
        </authorList>
    </citation>
    <scope>NUCLEOTIDE SEQUENCE [LARGE SCALE GENOMIC DNA]</scope>
    <source>
        <strain evidence="8">JCM 31696</strain>
    </source>
</reference>
<dbReference type="InterPro" id="IPR005482">
    <property type="entry name" value="Biotin_COase_C"/>
</dbReference>
<keyword evidence="3" id="KW-0067">ATP-binding</keyword>
<accession>A0ABW3CM73</accession>
<dbReference type="EMBL" id="JBHTIR010003539">
    <property type="protein sequence ID" value="MFD0855370.1"/>
    <property type="molecule type" value="Genomic_DNA"/>
</dbReference>
<keyword evidence="1 7" id="KW-0436">Ligase</keyword>
<sequence>VTPHFDSMLVKLTCRGRTFEDAVRRARRAVAEFRIRGVATNIPFLQALLDESDFRAGGVTTAYIAEHPELLTARSSGDRATRLVRYLADVTVNKPNGDAPTELDPQTKLPDLDLADGPLPEGSRDRLLALGPKAFAEQLRAQSALAVTDTTFRDAHQSLLATRVRTYDLASAAPYMARMTPELLSLEAWGGATYDVALRFLGESPWDRLAAIREAAPNMCIQMLLRGRNTVGYTPYPDSVARAFVSEAAKTGVDIFRVFDALNDVERMRPAIEAVLQTHALVEGTLCYTSDLSSPSETVYTLDYYLRLAEELVECGVHILCIKDMAGLLRAPAARKLVGALRERFDLPVHLHTHDTAGGQLATYLAAIDAGVDAVDG</sequence>
<dbReference type="GO" id="GO:0004736">
    <property type="term" value="F:pyruvate carboxylase activity"/>
    <property type="evidence" value="ECO:0007669"/>
    <property type="project" value="UniProtKB-EC"/>
</dbReference>
<keyword evidence="2" id="KW-0547">Nucleotide-binding</keyword>
<evidence type="ECO:0000256" key="1">
    <source>
        <dbReference type="ARBA" id="ARBA00022598"/>
    </source>
</evidence>